<evidence type="ECO:0000313" key="3">
    <source>
        <dbReference type="Proteomes" id="UP000313948"/>
    </source>
</evidence>
<accession>A0ABX5VJI4</accession>
<evidence type="ECO:0000259" key="1">
    <source>
        <dbReference type="SMART" id="SM00858"/>
    </source>
</evidence>
<dbReference type="Proteomes" id="UP000313948">
    <property type="component" value="Chromosome"/>
</dbReference>
<protein>
    <recommendedName>
        <fullName evidence="1">SAF domain-containing protein</fullName>
    </recommendedName>
</protein>
<dbReference type="SMART" id="SM00858">
    <property type="entry name" value="SAF"/>
    <property type="match status" value="1"/>
</dbReference>
<dbReference type="CDD" id="cd11614">
    <property type="entry name" value="SAF_CpaB_FlgA_like"/>
    <property type="match status" value="1"/>
</dbReference>
<dbReference type="Pfam" id="PF16976">
    <property type="entry name" value="RcpC"/>
    <property type="match status" value="1"/>
</dbReference>
<reference evidence="2 3" key="1">
    <citation type="submission" date="2019-05" db="EMBL/GenBank/DDBJ databases">
        <title>Georgenia *** sp. nov., and Georgenia *** sp. nov., isolated from the intestinal contents of plateau pika (Ochotona curzoniae) in the Qinghai-Tibet plateau of China.</title>
        <authorList>
            <person name="Tian Z."/>
        </authorList>
    </citation>
    <scope>NUCLEOTIDE SEQUENCE [LARGE SCALE GENOMIC DNA]</scope>
    <source>
        <strain evidence="2 3">Z294</strain>
    </source>
</reference>
<organism evidence="2 3">
    <name type="scientific">Georgenia wutianyii</name>
    <dbReference type="NCBI Taxonomy" id="2585135"/>
    <lineage>
        <taxon>Bacteria</taxon>
        <taxon>Bacillati</taxon>
        <taxon>Actinomycetota</taxon>
        <taxon>Actinomycetes</taxon>
        <taxon>Micrococcales</taxon>
        <taxon>Bogoriellaceae</taxon>
        <taxon>Georgenia</taxon>
    </lineage>
</organism>
<gene>
    <name evidence="2" type="ORF">FE251_01930</name>
</gene>
<sequence>MAPVPPSRRRTARLRRLLWRWRHALLVAALATGAWTVVGELRPAPPPTLEVLVLTRDVAAGTALSEGDVRTAALPRDLVSPGMLRAPPQVAGERMAVALPAGFPLAAQVLVGPGLADGVAAGEVVVPVRVADAAAARTLRPGDRVDLLAATADATSSEGAARVVAAGALVLARDDGAAGGLLGGQEDSPLLFVALPRAAAPAVVGASAWAPLRVVLPG</sequence>
<keyword evidence="3" id="KW-1185">Reference proteome</keyword>
<name>A0ABX5VJI4_9MICO</name>
<evidence type="ECO:0000313" key="2">
    <source>
        <dbReference type="EMBL" id="QDB78270.1"/>
    </source>
</evidence>
<proteinExistence type="predicted"/>
<dbReference type="Pfam" id="PF08666">
    <property type="entry name" value="SAF"/>
    <property type="match status" value="1"/>
</dbReference>
<dbReference type="InterPro" id="IPR013974">
    <property type="entry name" value="SAF"/>
</dbReference>
<feature type="domain" description="SAF" evidence="1">
    <location>
        <begin position="49"/>
        <end position="111"/>
    </location>
</feature>
<dbReference type="RefSeq" id="WP_139947602.1">
    <property type="nucleotide sequence ID" value="NZ_CP040899.1"/>
</dbReference>
<dbReference type="EMBL" id="CP040899">
    <property type="protein sequence ID" value="QDB78270.1"/>
    <property type="molecule type" value="Genomic_DNA"/>
</dbReference>
<dbReference type="InterPro" id="IPR031571">
    <property type="entry name" value="RcpC_dom"/>
</dbReference>